<dbReference type="RefSeq" id="WP_152646714.1">
    <property type="nucleotide sequence ID" value="NZ_CP059735.1"/>
</dbReference>
<reference evidence="2 3" key="2">
    <citation type="journal article" date="2022" name="Mar. Drugs">
        <title>Bioassay-Guided Fractionation Leads to the Detection of Cholic Acid Generated by the Rare Thalassomonas sp.</title>
        <authorList>
            <person name="Pheiffer F."/>
            <person name="Schneider Y.K."/>
            <person name="Hansen E.H."/>
            <person name="Andersen J.H."/>
            <person name="Isaksson J."/>
            <person name="Busche T."/>
            <person name="R C."/>
            <person name="Kalinowski J."/>
            <person name="Zyl L.V."/>
            <person name="Trindade M."/>
        </authorList>
    </citation>
    <scope>NUCLEOTIDE SEQUENCE [LARGE SCALE GENOMIC DNA]</scope>
    <source>
        <strain evidence="2 3">A5K-106</strain>
    </source>
</reference>
<gene>
    <name evidence="2" type="ORF">SG35_028275</name>
</gene>
<proteinExistence type="predicted"/>
<keyword evidence="3" id="KW-1185">Reference proteome</keyword>
<evidence type="ECO:0000313" key="2">
    <source>
        <dbReference type="EMBL" id="WDD99068.1"/>
    </source>
</evidence>
<dbReference type="AlphaFoldDB" id="A0AAF0C3K9"/>
<feature type="chain" id="PRO_5042017410" evidence="1">
    <location>
        <begin position="24"/>
        <end position="156"/>
    </location>
</feature>
<reference evidence="2 3" key="1">
    <citation type="journal article" date="2015" name="Genome Announc.">
        <title>Draft Genome Sequences of Marine Isolates of Thalassomonas viridans and Thalassomonas actiniarum.</title>
        <authorList>
            <person name="Olonade I."/>
            <person name="van Zyl L.J."/>
            <person name="Trindade M."/>
        </authorList>
    </citation>
    <scope>NUCLEOTIDE SEQUENCE [LARGE SCALE GENOMIC DNA]</scope>
    <source>
        <strain evidence="2 3">A5K-106</strain>
    </source>
</reference>
<dbReference type="EMBL" id="CP059735">
    <property type="protein sequence ID" value="WDD99068.1"/>
    <property type="molecule type" value="Genomic_DNA"/>
</dbReference>
<keyword evidence="1" id="KW-0732">Signal</keyword>
<protein>
    <submittedName>
        <fullName evidence="2">Uncharacterized protein</fullName>
    </submittedName>
</protein>
<evidence type="ECO:0000256" key="1">
    <source>
        <dbReference type="SAM" id="SignalP"/>
    </source>
</evidence>
<dbReference type="KEGG" id="tact:SG35_028275"/>
<sequence>MMKFKSTTLACSLLVLASASSHALEQSRVWYASTLGNSAVVETTVGCVDRDMMWEKHVVKANAWNDQWGQSQDYEWTFAIYNSNRSGAYLTGPEFVLDTSRLHDASGSTVDAQGNDISVTFYTIRPYEPMTSKRERSSTPYNMIGYMGLDAECDFN</sequence>
<name>A0AAF0C3K9_9GAMM</name>
<feature type="signal peptide" evidence="1">
    <location>
        <begin position="1"/>
        <end position="23"/>
    </location>
</feature>
<accession>A0AAF0C3K9</accession>
<dbReference type="Proteomes" id="UP000032568">
    <property type="component" value="Chromosome"/>
</dbReference>
<evidence type="ECO:0000313" key="3">
    <source>
        <dbReference type="Proteomes" id="UP000032568"/>
    </source>
</evidence>
<organism evidence="2 3">
    <name type="scientific">Thalassomonas actiniarum</name>
    <dbReference type="NCBI Taxonomy" id="485447"/>
    <lineage>
        <taxon>Bacteria</taxon>
        <taxon>Pseudomonadati</taxon>
        <taxon>Pseudomonadota</taxon>
        <taxon>Gammaproteobacteria</taxon>
        <taxon>Alteromonadales</taxon>
        <taxon>Colwelliaceae</taxon>
        <taxon>Thalassomonas</taxon>
    </lineage>
</organism>